<organism evidence="2 3">
    <name type="scientific">Parathielavia hyrcaniae</name>
    <dbReference type="NCBI Taxonomy" id="113614"/>
    <lineage>
        <taxon>Eukaryota</taxon>
        <taxon>Fungi</taxon>
        <taxon>Dikarya</taxon>
        <taxon>Ascomycota</taxon>
        <taxon>Pezizomycotina</taxon>
        <taxon>Sordariomycetes</taxon>
        <taxon>Sordariomycetidae</taxon>
        <taxon>Sordariales</taxon>
        <taxon>Chaetomiaceae</taxon>
        <taxon>Parathielavia</taxon>
    </lineage>
</organism>
<feature type="region of interest" description="Disordered" evidence="1">
    <location>
        <begin position="46"/>
        <end position="65"/>
    </location>
</feature>
<gene>
    <name evidence="2" type="ORF">N658DRAFT_63856</name>
</gene>
<evidence type="ECO:0000313" key="3">
    <source>
        <dbReference type="Proteomes" id="UP001305647"/>
    </source>
</evidence>
<proteinExistence type="predicted"/>
<evidence type="ECO:0000256" key="1">
    <source>
        <dbReference type="SAM" id="MobiDB-lite"/>
    </source>
</evidence>
<reference evidence="2" key="2">
    <citation type="submission" date="2023-05" db="EMBL/GenBank/DDBJ databases">
        <authorList>
            <consortium name="Lawrence Berkeley National Laboratory"/>
            <person name="Steindorff A."/>
            <person name="Hensen N."/>
            <person name="Bonometti L."/>
            <person name="Westerberg I."/>
            <person name="Brannstrom I.O."/>
            <person name="Guillou S."/>
            <person name="Cros-Aarteil S."/>
            <person name="Calhoun S."/>
            <person name="Haridas S."/>
            <person name="Kuo A."/>
            <person name="Mondo S."/>
            <person name="Pangilinan J."/>
            <person name="Riley R."/>
            <person name="Labutti K."/>
            <person name="Andreopoulos B."/>
            <person name="Lipzen A."/>
            <person name="Chen C."/>
            <person name="Yanf M."/>
            <person name="Daum C."/>
            <person name="Ng V."/>
            <person name="Clum A."/>
            <person name="Ohm R."/>
            <person name="Martin F."/>
            <person name="Silar P."/>
            <person name="Natvig D."/>
            <person name="Lalanne C."/>
            <person name="Gautier V."/>
            <person name="Ament-Velasquez S.L."/>
            <person name="Kruys A."/>
            <person name="Hutchinson M.I."/>
            <person name="Powell A.J."/>
            <person name="Barry K."/>
            <person name="Miller A.N."/>
            <person name="Grigoriev I.V."/>
            <person name="Debuchy R."/>
            <person name="Gladieux P."/>
            <person name="Thoren M.H."/>
            <person name="Johannesson H."/>
        </authorList>
    </citation>
    <scope>NUCLEOTIDE SEQUENCE</scope>
    <source>
        <strain evidence="2">CBS 757.83</strain>
    </source>
</reference>
<keyword evidence="3" id="KW-1185">Reference proteome</keyword>
<feature type="region of interest" description="Disordered" evidence="1">
    <location>
        <begin position="111"/>
        <end position="154"/>
    </location>
</feature>
<dbReference type="AlphaFoldDB" id="A0AAN6Q2D0"/>
<dbReference type="Proteomes" id="UP001305647">
    <property type="component" value="Unassembled WGS sequence"/>
</dbReference>
<dbReference type="EMBL" id="MU863635">
    <property type="protein sequence ID" value="KAK4101526.1"/>
    <property type="molecule type" value="Genomic_DNA"/>
</dbReference>
<reference evidence="2" key="1">
    <citation type="journal article" date="2023" name="Mol. Phylogenet. Evol.">
        <title>Genome-scale phylogeny and comparative genomics of the fungal order Sordariales.</title>
        <authorList>
            <person name="Hensen N."/>
            <person name="Bonometti L."/>
            <person name="Westerberg I."/>
            <person name="Brannstrom I.O."/>
            <person name="Guillou S."/>
            <person name="Cros-Aarteil S."/>
            <person name="Calhoun S."/>
            <person name="Haridas S."/>
            <person name="Kuo A."/>
            <person name="Mondo S."/>
            <person name="Pangilinan J."/>
            <person name="Riley R."/>
            <person name="LaButti K."/>
            <person name="Andreopoulos B."/>
            <person name="Lipzen A."/>
            <person name="Chen C."/>
            <person name="Yan M."/>
            <person name="Daum C."/>
            <person name="Ng V."/>
            <person name="Clum A."/>
            <person name="Steindorff A."/>
            <person name="Ohm R.A."/>
            <person name="Martin F."/>
            <person name="Silar P."/>
            <person name="Natvig D.O."/>
            <person name="Lalanne C."/>
            <person name="Gautier V."/>
            <person name="Ament-Velasquez S.L."/>
            <person name="Kruys A."/>
            <person name="Hutchinson M.I."/>
            <person name="Powell A.J."/>
            <person name="Barry K."/>
            <person name="Miller A.N."/>
            <person name="Grigoriev I.V."/>
            <person name="Debuchy R."/>
            <person name="Gladieux P."/>
            <person name="Hiltunen Thoren M."/>
            <person name="Johannesson H."/>
        </authorList>
    </citation>
    <scope>NUCLEOTIDE SEQUENCE</scope>
    <source>
        <strain evidence="2">CBS 757.83</strain>
    </source>
</reference>
<name>A0AAN6Q2D0_9PEZI</name>
<comment type="caution">
    <text evidence="2">The sequence shown here is derived from an EMBL/GenBank/DDBJ whole genome shotgun (WGS) entry which is preliminary data.</text>
</comment>
<protein>
    <submittedName>
        <fullName evidence="2">Uncharacterized protein</fullName>
    </submittedName>
</protein>
<sequence length="154" mass="17189">MTLSSGTLAAWLESRDDLVPTRACEVTRRRRAKGWISHPRTRLVSSEASPEMRIPRGGDEWSPTSLTRSSGFLCRQHHMGYISKPKSPALYPTRSKSLFCFAISDLDKQFRNGRHPASTAPPPFSSTSGCRQAAAHQWVKEPRRITNDSPTLAP</sequence>
<evidence type="ECO:0000313" key="2">
    <source>
        <dbReference type="EMBL" id="KAK4101526.1"/>
    </source>
</evidence>
<accession>A0AAN6Q2D0</accession>